<reference evidence="2" key="1">
    <citation type="journal article" date="2011" name="Proc. Natl. Acad. Sci. U.S.A.">
        <title>Genomic insights into the physiology and ecology of the marine filamentous cyanobacterium Lyngbya majuscula.</title>
        <authorList>
            <person name="Jones A.C."/>
            <person name="Monroe E.A."/>
            <person name="Podell S."/>
            <person name="Hess W.R."/>
            <person name="Klages S."/>
            <person name="Esquenazi E."/>
            <person name="Niessen S."/>
            <person name="Hoover H."/>
            <person name="Rothmann M."/>
            <person name="Lasken R.S."/>
            <person name="Yates J.R.III."/>
            <person name="Reinhardt R."/>
            <person name="Kube M."/>
            <person name="Burkart M.D."/>
            <person name="Allen E.E."/>
            <person name="Dorrestein P.C."/>
            <person name="Gerwick W.H."/>
            <person name="Gerwick L."/>
        </authorList>
    </citation>
    <scope>NUCLEOTIDE SEQUENCE [LARGE SCALE GENOMIC DNA]</scope>
    <source>
        <strain evidence="2">3L</strain>
    </source>
</reference>
<dbReference type="EMBL" id="GL890816">
    <property type="protein sequence ID" value="EGJ35692.1"/>
    <property type="molecule type" value="Genomic_DNA"/>
</dbReference>
<proteinExistence type="predicted"/>
<sequence>MPKIIKQAEMLTLDDRDDLVTAGTA</sequence>
<evidence type="ECO:0000313" key="2">
    <source>
        <dbReference type="Proteomes" id="UP000003959"/>
    </source>
</evidence>
<dbReference type="Proteomes" id="UP000003959">
    <property type="component" value="Unassembled WGS sequence"/>
</dbReference>
<accession>F4XIF9</accession>
<evidence type="ECO:0000313" key="1">
    <source>
        <dbReference type="EMBL" id="EGJ35692.1"/>
    </source>
</evidence>
<keyword evidence="2" id="KW-1185">Reference proteome</keyword>
<dbReference type="AlphaFoldDB" id="F4XIF9"/>
<name>F4XIF9_9CYAN</name>
<dbReference type="HOGENOM" id="CLU_3419039_0_0_3"/>
<organism evidence="1 2">
    <name type="scientific">Moorena producens 3L</name>
    <dbReference type="NCBI Taxonomy" id="489825"/>
    <lineage>
        <taxon>Bacteria</taxon>
        <taxon>Bacillati</taxon>
        <taxon>Cyanobacteriota</taxon>
        <taxon>Cyanophyceae</taxon>
        <taxon>Coleofasciculales</taxon>
        <taxon>Coleofasciculaceae</taxon>
        <taxon>Moorena</taxon>
    </lineage>
</organism>
<gene>
    <name evidence="1" type="ORF">LYNGBM3L_01910</name>
</gene>
<protein>
    <submittedName>
        <fullName evidence="1">Uncharacterized protein</fullName>
    </submittedName>
</protein>